<dbReference type="EMBL" id="RWGY01000051">
    <property type="protein sequence ID" value="TVU04578.1"/>
    <property type="molecule type" value="Genomic_DNA"/>
</dbReference>
<accession>A0A5J9SZW8</accession>
<dbReference type="OrthoDB" id="242257at2759"/>
<sequence>MDVACSSMTLSRGCETRRPWRGAVSGEAMGTRDGESPAKPRATTMQGRRRISVKTDASVDIGRQGQRLHRRERKGAMEASTSRRRSSGSSARLEVSNTLHIASNSMAGVMSMTLRRSSWSLEQVEERGGDLAAGEDEDLGNLGAGDLVHVRRRRPLRDLPHGSTEGGRLIAKIVKVEPIRIYEVAILYRMFNRTKEDLTPKRIVEIVKMPRRGETPTIFELSTYLGPEVGLQLFHDVKDFRIIVCVVRWGGGLSSVERQGGICALLTDVDHAAVSLLQCLIKQKIRTKDQCTKQGLDAMQRLLIMTSTPEEERSDKFCSQ</sequence>
<gene>
    <name evidence="2" type="ORF">EJB05_47694</name>
</gene>
<protein>
    <submittedName>
        <fullName evidence="2">Uncharacterized protein</fullName>
    </submittedName>
</protein>
<proteinExistence type="predicted"/>
<dbReference type="Proteomes" id="UP000324897">
    <property type="component" value="Unassembled WGS sequence"/>
</dbReference>
<evidence type="ECO:0000313" key="2">
    <source>
        <dbReference type="EMBL" id="TVU04578.1"/>
    </source>
</evidence>
<reference evidence="2 3" key="1">
    <citation type="journal article" date="2019" name="Sci. Rep.">
        <title>A high-quality genome of Eragrostis curvula grass provides insights into Poaceae evolution and supports new strategies to enhance forage quality.</title>
        <authorList>
            <person name="Carballo J."/>
            <person name="Santos B.A.C.M."/>
            <person name="Zappacosta D."/>
            <person name="Garbus I."/>
            <person name="Selva J.P."/>
            <person name="Gallo C.A."/>
            <person name="Diaz A."/>
            <person name="Albertini E."/>
            <person name="Caccamo M."/>
            <person name="Echenique V."/>
        </authorList>
    </citation>
    <scope>NUCLEOTIDE SEQUENCE [LARGE SCALE GENOMIC DNA]</scope>
    <source>
        <strain evidence="3">cv. Victoria</strain>
        <tissue evidence="2">Leaf</tissue>
    </source>
</reference>
<name>A0A5J9SZW8_9POAL</name>
<feature type="region of interest" description="Disordered" evidence="1">
    <location>
        <begin position="24"/>
        <end position="95"/>
    </location>
</feature>
<comment type="caution">
    <text evidence="2">The sequence shown here is derived from an EMBL/GenBank/DDBJ whole genome shotgun (WGS) entry which is preliminary data.</text>
</comment>
<evidence type="ECO:0000313" key="3">
    <source>
        <dbReference type="Proteomes" id="UP000324897"/>
    </source>
</evidence>
<organism evidence="2 3">
    <name type="scientific">Eragrostis curvula</name>
    <name type="common">weeping love grass</name>
    <dbReference type="NCBI Taxonomy" id="38414"/>
    <lineage>
        <taxon>Eukaryota</taxon>
        <taxon>Viridiplantae</taxon>
        <taxon>Streptophyta</taxon>
        <taxon>Embryophyta</taxon>
        <taxon>Tracheophyta</taxon>
        <taxon>Spermatophyta</taxon>
        <taxon>Magnoliopsida</taxon>
        <taxon>Liliopsida</taxon>
        <taxon>Poales</taxon>
        <taxon>Poaceae</taxon>
        <taxon>PACMAD clade</taxon>
        <taxon>Chloridoideae</taxon>
        <taxon>Eragrostideae</taxon>
        <taxon>Eragrostidinae</taxon>
        <taxon>Eragrostis</taxon>
    </lineage>
</organism>
<keyword evidence="3" id="KW-1185">Reference proteome</keyword>
<dbReference type="AlphaFoldDB" id="A0A5J9SZW8"/>
<evidence type="ECO:0000256" key="1">
    <source>
        <dbReference type="SAM" id="MobiDB-lite"/>
    </source>
</evidence>
<feature type="non-terminal residue" evidence="2">
    <location>
        <position position="1"/>
    </location>
</feature>
<feature type="non-terminal residue" evidence="2">
    <location>
        <position position="320"/>
    </location>
</feature>
<dbReference type="Gramene" id="TVU04578">
    <property type="protein sequence ID" value="TVU04578"/>
    <property type="gene ID" value="EJB05_47694"/>
</dbReference>